<dbReference type="GO" id="GO:0000171">
    <property type="term" value="F:ribonuclease MRP activity"/>
    <property type="evidence" value="ECO:0007669"/>
    <property type="project" value="TreeGrafter"/>
</dbReference>
<dbReference type="GO" id="GO:0000447">
    <property type="term" value="P:endonucleolytic cleavage in ITS1 to separate SSU-rRNA from 5.8S rRNA and LSU-rRNA from tricistronic rRNA transcript (SSU-rRNA, 5.8S rRNA, LSU-rRNA)"/>
    <property type="evidence" value="ECO:0007669"/>
    <property type="project" value="TreeGrafter"/>
</dbReference>
<comment type="caution">
    <text evidence="1">The sequence shown here is derived from an EMBL/GenBank/DDBJ whole genome shotgun (WGS) entry which is preliminary data.</text>
</comment>
<dbReference type="Proteomes" id="UP001321760">
    <property type="component" value="Unassembled WGS sequence"/>
</dbReference>
<dbReference type="GO" id="GO:0030681">
    <property type="term" value="C:multimeric ribonuclease P complex"/>
    <property type="evidence" value="ECO:0007669"/>
    <property type="project" value="TreeGrafter"/>
</dbReference>
<sequence length="361" mass="40131">MLSFQTPSVYQASKCYFTYGKISHLDPKQPPSKSKPWTTVIGQDFVHRVDVVVPEEAFEAVCAAVVRNRAAPEFNKVVMSLQDVLSGDFFTEYIKKGNILMLSEGRIGIDNVFCLKAGVLTMFLDKETYERAGLVGKPQGPKGSRGLKPRWIVEFALKGDSMFPGKKGFERLVSASKNALSSPVTWLFCNVSGAVPEQDPLLPYVPNNHIATPKVSRPIEATVPLLQPAAEFIEPGARADLEYFSAELYEWLSLVRLESPRIDPKDDINPFLSRYQTPGSDSGSGNPAKLYKISWEGYLSPIWCRDVLVQVMATVPTKSSWFSFSTTTFSKGVVGNNAECTILRPPNSTAEYLMWEIKSHE</sequence>
<dbReference type="GO" id="GO:0000172">
    <property type="term" value="C:ribonuclease MRP complex"/>
    <property type="evidence" value="ECO:0007669"/>
    <property type="project" value="TreeGrafter"/>
</dbReference>
<evidence type="ECO:0000313" key="2">
    <source>
        <dbReference type="Proteomes" id="UP001321760"/>
    </source>
</evidence>
<dbReference type="InterPro" id="IPR013893">
    <property type="entry name" value="RNase_P_Rpp40"/>
</dbReference>
<dbReference type="AlphaFoldDB" id="A0AAV9G9W2"/>
<dbReference type="EMBL" id="MU865971">
    <property type="protein sequence ID" value="KAK4444924.1"/>
    <property type="molecule type" value="Genomic_DNA"/>
</dbReference>
<organism evidence="1 2">
    <name type="scientific">Podospora aff. communis PSN243</name>
    <dbReference type="NCBI Taxonomy" id="3040156"/>
    <lineage>
        <taxon>Eukaryota</taxon>
        <taxon>Fungi</taxon>
        <taxon>Dikarya</taxon>
        <taxon>Ascomycota</taxon>
        <taxon>Pezizomycotina</taxon>
        <taxon>Sordariomycetes</taxon>
        <taxon>Sordariomycetidae</taxon>
        <taxon>Sordariales</taxon>
        <taxon>Podosporaceae</taxon>
        <taxon>Podospora</taxon>
    </lineage>
</organism>
<gene>
    <name evidence="1" type="ORF">QBC34DRAFT_170522</name>
</gene>
<dbReference type="PANTHER" id="PTHR15396:SF1">
    <property type="entry name" value="RIBONUCLEASE P PROTEIN SUBUNIT P40"/>
    <property type="match status" value="1"/>
</dbReference>
<evidence type="ECO:0000313" key="1">
    <source>
        <dbReference type="EMBL" id="KAK4444924.1"/>
    </source>
</evidence>
<proteinExistence type="predicted"/>
<dbReference type="Pfam" id="PF08584">
    <property type="entry name" value="Ribonuc_P_40"/>
    <property type="match status" value="1"/>
</dbReference>
<accession>A0AAV9G9W2</accession>
<dbReference type="PANTHER" id="PTHR15396">
    <property type="entry name" value="RIBONUCLEASE P PROTEIN SUBUNIT P40"/>
    <property type="match status" value="1"/>
</dbReference>
<dbReference type="GO" id="GO:0004526">
    <property type="term" value="F:ribonuclease P activity"/>
    <property type="evidence" value="ECO:0007669"/>
    <property type="project" value="TreeGrafter"/>
</dbReference>
<keyword evidence="2" id="KW-1185">Reference proteome</keyword>
<name>A0AAV9G9W2_9PEZI</name>
<reference evidence="1" key="1">
    <citation type="journal article" date="2023" name="Mol. Phylogenet. Evol.">
        <title>Genome-scale phylogeny and comparative genomics of the fungal order Sordariales.</title>
        <authorList>
            <person name="Hensen N."/>
            <person name="Bonometti L."/>
            <person name="Westerberg I."/>
            <person name="Brannstrom I.O."/>
            <person name="Guillou S."/>
            <person name="Cros-Aarteil S."/>
            <person name="Calhoun S."/>
            <person name="Haridas S."/>
            <person name="Kuo A."/>
            <person name="Mondo S."/>
            <person name="Pangilinan J."/>
            <person name="Riley R."/>
            <person name="LaButti K."/>
            <person name="Andreopoulos B."/>
            <person name="Lipzen A."/>
            <person name="Chen C."/>
            <person name="Yan M."/>
            <person name="Daum C."/>
            <person name="Ng V."/>
            <person name="Clum A."/>
            <person name="Steindorff A."/>
            <person name="Ohm R.A."/>
            <person name="Martin F."/>
            <person name="Silar P."/>
            <person name="Natvig D.O."/>
            <person name="Lalanne C."/>
            <person name="Gautier V."/>
            <person name="Ament-Velasquez S.L."/>
            <person name="Kruys A."/>
            <person name="Hutchinson M.I."/>
            <person name="Powell A.J."/>
            <person name="Barry K."/>
            <person name="Miller A.N."/>
            <person name="Grigoriev I.V."/>
            <person name="Debuchy R."/>
            <person name="Gladieux P."/>
            <person name="Hiltunen Thoren M."/>
            <person name="Johannesson H."/>
        </authorList>
    </citation>
    <scope>NUCLEOTIDE SEQUENCE</scope>
    <source>
        <strain evidence="1">PSN243</strain>
    </source>
</reference>
<protein>
    <submittedName>
        <fullName evidence="1">Ribonuclease P protein subunit p40</fullName>
    </submittedName>
</protein>
<dbReference type="GO" id="GO:0001682">
    <property type="term" value="P:tRNA 5'-leader removal"/>
    <property type="evidence" value="ECO:0007669"/>
    <property type="project" value="InterPro"/>
</dbReference>
<reference evidence="1" key="2">
    <citation type="submission" date="2023-05" db="EMBL/GenBank/DDBJ databases">
        <authorList>
            <consortium name="Lawrence Berkeley National Laboratory"/>
            <person name="Steindorff A."/>
            <person name="Hensen N."/>
            <person name="Bonometti L."/>
            <person name="Westerberg I."/>
            <person name="Brannstrom I.O."/>
            <person name="Guillou S."/>
            <person name="Cros-Aarteil S."/>
            <person name="Calhoun S."/>
            <person name="Haridas S."/>
            <person name="Kuo A."/>
            <person name="Mondo S."/>
            <person name="Pangilinan J."/>
            <person name="Riley R."/>
            <person name="Labutti K."/>
            <person name="Andreopoulos B."/>
            <person name="Lipzen A."/>
            <person name="Chen C."/>
            <person name="Yanf M."/>
            <person name="Daum C."/>
            <person name="Ng V."/>
            <person name="Clum A."/>
            <person name="Ohm R."/>
            <person name="Martin F."/>
            <person name="Silar P."/>
            <person name="Natvig D."/>
            <person name="Lalanne C."/>
            <person name="Gautier V."/>
            <person name="Ament-Velasquez S.L."/>
            <person name="Kruys A."/>
            <person name="Hutchinson M.I."/>
            <person name="Powell A.J."/>
            <person name="Barry K."/>
            <person name="Miller A.N."/>
            <person name="Grigoriev I.V."/>
            <person name="Debuchy R."/>
            <person name="Gladieux P."/>
            <person name="Thoren M.H."/>
            <person name="Johannesson H."/>
        </authorList>
    </citation>
    <scope>NUCLEOTIDE SEQUENCE</scope>
    <source>
        <strain evidence="1">PSN243</strain>
    </source>
</reference>